<keyword evidence="5" id="KW-0482">Metalloprotease</keyword>
<dbReference type="AlphaFoldDB" id="A0A0K0DKG2"/>
<evidence type="ECO:0000313" key="10">
    <source>
        <dbReference type="WBParaSite" id="ACAC_0001199601-mRNA-1"/>
    </source>
</evidence>
<name>A0A0K0DKG2_ANGCA</name>
<reference evidence="10" key="2">
    <citation type="submission" date="2017-02" db="UniProtKB">
        <authorList>
            <consortium name="WormBaseParasite"/>
        </authorList>
    </citation>
    <scope>IDENTIFICATION</scope>
</reference>
<dbReference type="GO" id="GO:0004222">
    <property type="term" value="F:metalloendopeptidase activity"/>
    <property type="evidence" value="ECO:0007669"/>
    <property type="project" value="InterPro"/>
</dbReference>
<evidence type="ECO:0000256" key="6">
    <source>
        <dbReference type="PROSITE-ProRule" id="PRU01211"/>
    </source>
</evidence>
<dbReference type="PROSITE" id="PS51864">
    <property type="entry name" value="ASTACIN"/>
    <property type="match status" value="1"/>
</dbReference>
<keyword evidence="3" id="KW-0378">Hydrolase</keyword>
<keyword evidence="7" id="KW-0732">Signal</keyword>
<organism evidence="9 10">
    <name type="scientific">Angiostrongylus cantonensis</name>
    <name type="common">Rat lungworm</name>
    <dbReference type="NCBI Taxonomy" id="6313"/>
    <lineage>
        <taxon>Eukaryota</taxon>
        <taxon>Metazoa</taxon>
        <taxon>Ecdysozoa</taxon>
        <taxon>Nematoda</taxon>
        <taxon>Chromadorea</taxon>
        <taxon>Rhabditida</taxon>
        <taxon>Rhabditina</taxon>
        <taxon>Rhabditomorpha</taxon>
        <taxon>Strongyloidea</taxon>
        <taxon>Metastrongylidae</taxon>
        <taxon>Angiostrongylus</taxon>
    </lineage>
</organism>
<dbReference type="Pfam" id="PF01400">
    <property type="entry name" value="Astacin"/>
    <property type="match status" value="1"/>
</dbReference>
<proteinExistence type="predicted"/>
<keyword evidence="4" id="KW-0862">Zinc</keyword>
<accession>A0A0K0DKG2</accession>
<dbReference type="WBParaSite" id="ACAC_0001199601-mRNA-1">
    <property type="protein sequence ID" value="ACAC_0001199601-mRNA-1"/>
    <property type="gene ID" value="ACAC_0001199601"/>
</dbReference>
<comment type="caution">
    <text evidence="6">Lacks conserved residue(s) required for the propagation of feature annotation.</text>
</comment>
<evidence type="ECO:0000256" key="5">
    <source>
        <dbReference type="ARBA" id="ARBA00023049"/>
    </source>
</evidence>
<dbReference type="SUPFAM" id="SSF55486">
    <property type="entry name" value="Metalloproteases ('zincins'), catalytic domain"/>
    <property type="match status" value="1"/>
</dbReference>
<evidence type="ECO:0000256" key="7">
    <source>
        <dbReference type="SAM" id="SignalP"/>
    </source>
</evidence>
<keyword evidence="2" id="KW-0479">Metal-binding</keyword>
<dbReference type="PANTHER" id="PTHR10127:SF780">
    <property type="entry name" value="METALLOENDOPEPTIDASE"/>
    <property type="match status" value="1"/>
</dbReference>
<dbReference type="InterPro" id="IPR001506">
    <property type="entry name" value="Peptidase_M12A"/>
</dbReference>
<evidence type="ECO:0000256" key="3">
    <source>
        <dbReference type="ARBA" id="ARBA00022801"/>
    </source>
</evidence>
<evidence type="ECO:0000256" key="1">
    <source>
        <dbReference type="ARBA" id="ARBA00022670"/>
    </source>
</evidence>
<feature type="signal peptide" evidence="7">
    <location>
        <begin position="1"/>
        <end position="15"/>
    </location>
</feature>
<dbReference type="GO" id="GO:0046872">
    <property type="term" value="F:metal ion binding"/>
    <property type="evidence" value="ECO:0007669"/>
    <property type="project" value="UniProtKB-KW"/>
</dbReference>
<sequence>MRILLLLFFAVFVCSEKSFEEKLREGNQLLKNEPHADDTMEFLKKLRSMEKEIEEEYFAKPNAEEMKAMEASTWSHVWTEQADKILEDITNNKGNRKKRQAYRDENYPKFLWSNGVNFAFHNSTSVARRVFTRAAAMWSWDTCINFGETDRAKDKIVVVKSEGCWSYIGRIGGSQALSLGAGCESV</sequence>
<evidence type="ECO:0000259" key="8">
    <source>
        <dbReference type="PROSITE" id="PS51864"/>
    </source>
</evidence>
<keyword evidence="1" id="KW-0645">Protease</keyword>
<feature type="chain" id="PRO_5013288964" evidence="7">
    <location>
        <begin position="16"/>
        <end position="186"/>
    </location>
</feature>
<dbReference type="Proteomes" id="UP000035642">
    <property type="component" value="Unassembled WGS sequence"/>
</dbReference>
<dbReference type="Gene3D" id="3.40.390.10">
    <property type="entry name" value="Collagenase (Catalytic Domain)"/>
    <property type="match status" value="1"/>
</dbReference>
<reference evidence="9" key="1">
    <citation type="submission" date="2012-09" db="EMBL/GenBank/DDBJ databases">
        <authorList>
            <person name="Martin A.A."/>
        </authorList>
    </citation>
    <scope>NUCLEOTIDE SEQUENCE</scope>
</reference>
<evidence type="ECO:0000256" key="2">
    <source>
        <dbReference type="ARBA" id="ARBA00022723"/>
    </source>
</evidence>
<evidence type="ECO:0000256" key="4">
    <source>
        <dbReference type="ARBA" id="ARBA00022833"/>
    </source>
</evidence>
<dbReference type="InterPro" id="IPR024079">
    <property type="entry name" value="MetalloPept_cat_dom_sf"/>
</dbReference>
<dbReference type="PANTHER" id="PTHR10127">
    <property type="entry name" value="DISCOIDIN, CUB, EGF, LAMININ , AND ZINC METALLOPROTEASE DOMAIN CONTAINING"/>
    <property type="match status" value="1"/>
</dbReference>
<dbReference type="GO" id="GO:0006508">
    <property type="term" value="P:proteolysis"/>
    <property type="evidence" value="ECO:0007669"/>
    <property type="project" value="UniProtKB-KW"/>
</dbReference>
<feature type="domain" description="Peptidase M12A" evidence="8">
    <location>
        <begin position="100"/>
        <end position="186"/>
    </location>
</feature>
<keyword evidence="9" id="KW-1185">Reference proteome</keyword>
<protein>
    <submittedName>
        <fullName evidence="10">Astacin domain-containing protein</fullName>
    </submittedName>
</protein>
<evidence type="ECO:0000313" key="9">
    <source>
        <dbReference type="Proteomes" id="UP000035642"/>
    </source>
</evidence>